<evidence type="ECO:0000256" key="2">
    <source>
        <dbReference type="ARBA" id="ARBA00022448"/>
    </source>
</evidence>
<gene>
    <name evidence="8" type="ORF">AWB69_06311</name>
</gene>
<feature type="transmembrane region" description="Helical" evidence="7">
    <location>
        <begin position="284"/>
        <end position="307"/>
    </location>
</feature>
<evidence type="ECO:0000256" key="7">
    <source>
        <dbReference type="SAM" id="Phobius"/>
    </source>
</evidence>
<dbReference type="RefSeq" id="WP_062090592.1">
    <property type="nucleotide sequence ID" value="NZ_FCOK02000056.1"/>
</dbReference>
<comment type="subcellular location">
    <subcellularLocation>
        <location evidence="1">Membrane</location>
        <topology evidence="1">Multi-pass membrane protein</topology>
    </subcellularLocation>
</comment>
<feature type="transmembrane region" description="Helical" evidence="7">
    <location>
        <begin position="91"/>
        <end position="108"/>
    </location>
</feature>
<name>A0A168GVL3_9BURK</name>
<dbReference type="GO" id="GO:0015086">
    <property type="term" value="F:cadmium ion transmembrane transporter activity"/>
    <property type="evidence" value="ECO:0007669"/>
    <property type="project" value="TreeGrafter"/>
</dbReference>
<dbReference type="AlphaFoldDB" id="A0A168GVL3"/>
<keyword evidence="6 7" id="KW-0472">Membrane</keyword>
<sequence>MAGSSLFKPKVSPSLRWLTLWGPGLLVMLADCDAGNVVTAAQSGAQWGSQLLLVLLALIPLLYMVQELTVRLGIFTGQGHGELIRTHFGPAWAWVSAAGLCVAVLGSLVTEFTGVAGIGEMFGVSRSITLPLAAAFLVGIVFTGSHKRVDKFAIVIGAFELSFFAVAWHAHPDLPGMFRQMTQLPLSDHHYGYLAAALIGATFNPWMIFYQQAAIADKKLGAQDYCAARIETAAGAVLTQLLTAAVLVAVAATLSRNGQQHVFESVGEIGDVLAAAVGPHVGRFLFGAGVLGASMVAAIVCSLSLAWGLGEVAGYKRSLEDRPASAPWFYGVYAASVVGSATLVWLAPNLISLNVAAQVVNALMLPLVVGLLIALSVTALPPQHRPRGIYLWLVCGIAAAVSVAGVLGAGLSFFSS</sequence>
<dbReference type="GO" id="GO:0005886">
    <property type="term" value="C:plasma membrane"/>
    <property type="evidence" value="ECO:0007669"/>
    <property type="project" value="TreeGrafter"/>
</dbReference>
<feature type="transmembrane region" description="Helical" evidence="7">
    <location>
        <begin position="128"/>
        <end position="145"/>
    </location>
</feature>
<evidence type="ECO:0000313" key="9">
    <source>
        <dbReference type="Proteomes" id="UP000054683"/>
    </source>
</evidence>
<dbReference type="GO" id="GO:0015293">
    <property type="term" value="F:symporter activity"/>
    <property type="evidence" value="ECO:0007669"/>
    <property type="project" value="UniProtKB-KW"/>
</dbReference>
<keyword evidence="4" id="KW-0769">Symport</keyword>
<dbReference type="InterPro" id="IPR001046">
    <property type="entry name" value="NRAMP_fam"/>
</dbReference>
<feature type="transmembrane region" description="Helical" evidence="7">
    <location>
        <begin position="389"/>
        <end position="414"/>
    </location>
</feature>
<feature type="transmembrane region" description="Helical" evidence="7">
    <location>
        <begin position="152"/>
        <end position="171"/>
    </location>
</feature>
<evidence type="ECO:0000256" key="4">
    <source>
        <dbReference type="ARBA" id="ARBA00022847"/>
    </source>
</evidence>
<dbReference type="EMBL" id="FCOK02000056">
    <property type="protein sequence ID" value="SAP34754.1"/>
    <property type="molecule type" value="Genomic_DNA"/>
</dbReference>
<dbReference type="GO" id="GO:0005384">
    <property type="term" value="F:manganese ion transmembrane transporter activity"/>
    <property type="evidence" value="ECO:0007669"/>
    <property type="project" value="TreeGrafter"/>
</dbReference>
<feature type="transmembrane region" description="Helical" evidence="7">
    <location>
        <begin position="230"/>
        <end position="254"/>
    </location>
</feature>
<accession>A0A168GVL3</accession>
<keyword evidence="3 7" id="KW-0812">Transmembrane</keyword>
<dbReference type="Proteomes" id="UP000054683">
    <property type="component" value="Unassembled WGS sequence"/>
</dbReference>
<feature type="transmembrane region" description="Helical" evidence="7">
    <location>
        <begin position="50"/>
        <end position="70"/>
    </location>
</feature>
<proteinExistence type="predicted"/>
<keyword evidence="5 7" id="KW-1133">Transmembrane helix</keyword>
<evidence type="ECO:0000256" key="5">
    <source>
        <dbReference type="ARBA" id="ARBA00022989"/>
    </source>
</evidence>
<dbReference type="PANTHER" id="PTHR11706:SF33">
    <property type="entry name" value="NATURAL RESISTANCE-ASSOCIATED MACROPHAGE PROTEIN 2"/>
    <property type="match status" value="1"/>
</dbReference>
<feature type="transmembrane region" description="Helical" evidence="7">
    <location>
        <begin position="191"/>
        <end position="209"/>
    </location>
</feature>
<evidence type="ECO:0000256" key="6">
    <source>
        <dbReference type="ARBA" id="ARBA00023136"/>
    </source>
</evidence>
<evidence type="ECO:0000313" key="8">
    <source>
        <dbReference type="EMBL" id="SAP34754.1"/>
    </source>
</evidence>
<dbReference type="Pfam" id="PF01566">
    <property type="entry name" value="Nramp"/>
    <property type="match status" value="1"/>
</dbReference>
<reference evidence="8 9" key="1">
    <citation type="submission" date="2016-01" db="EMBL/GenBank/DDBJ databases">
        <authorList>
            <person name="McClelland M."/>
            <person name="Jain A."/>
            <person name="Saraogi P."/>
            <person name="Mendelson R."/>
            <person name="Westerman R."/>
            <person name="SanMiguel P."/>
            <person name="Csonka L."/>
        </authorList>
    </citation>
    <scope>NUCLEOTIDE SEQUENCE [LARGE SCALE GENOMIC DNA]</scope>
    <source>
        <strain evidence="8">LMG 27134</strain>
    </source>
</reference>
<evidence type="ECO:0000256" key="1">
    <source>
        <dbReference type="ARBA" id="ARBA00004141"/>
    </source>
</evidence>
<feature type="transmembrane region" description="Helical" evidence="7">
    <location>
        <begin position="359"/>
        <end position="377"/>
    </location>
</feature>
<evidence type="ECO:0000256" key="3">
    <source>
        <dbReference type="ARBA" id="ARBA00022692"/>
    </source>
</evidence>
<keyword evidence="2" id="KW-0813">Transport</keyword>
<protein>
    <submittedName>
        <fullName evidence="8">Manganese/iron transporter</fullName>
    </submittedName>
</protein>
<organism evidence="8 9">
    <name type="scientific">Caballeronia udeis</name>
    <dbReference type="NCBI Taxonomy" id="1232866"/>
    <lineage>
        <taxon>Bacteria</taxon>
        <taxon>Pseudomonadati</taxon>
        <taxon>Pseudomonadota</taxon>
        <taxon>Betaproteobacteria</taxon>
        <taxon>Burkholderiales</taxon>
        <taxon>Burkholderiaceae</taxon>
        <taxon>Caballeronia</taxon>
    </lineage>
</organism>
<dbReference type="PANTHER" id="PTHR11706">
    <property type="entry name" value="SOLUTE CARRIER PROTEIN FAMILY 11 MEMBER"/>
    <property type="match status" value="1"/>
</dbReference>
<dbReference type="OrthoDB" id="9787548at2"/>
<feature type="transmembrane region" description="Helical" evidence="7">
    <location>
        <begin position="328"/>
        <end position="347"/>
    </location>
</feature>
<dbReference type="GO" id="GO:0034755">
    <property type="term" value="P:iron ion transmembrane transport"/>
    <property type="evidence" value="ECO:0007669"/>
    <property type="project" value="TreeGrafter"/>
</dbReference>